<comment type="caution">
    <text evidence="4">The sequence shown here is derived from an EMBL/GenBank/DDBJ whole genome shotgun (WGS) entry which is preliminary data.</text>
</comment>
<evidence type="ECO:0000313" key="4">
    <source>
        <dbReference type="EMBL" id="MFD1480205.1"/>
    </source>
</evidence>
<protein>
    <submittedName>
        <fullName evidence="4">CerR family C-terminal domain-containing protein</fullName>
    </submittedName>
</protein>
<dbReference type="EMBL" id="JBHTOQ010000003">
    <property type="protein sequence ID" value="MFD1480205.1"/>
    <property type="molecule type" value="Genomic_DNA"/>
</dbReference>
<gene>
    <name evidence="4" type="ORF">ACFQ5P_02735</name>
</gene>
<dbReference type="SUPFAM" id="SSF46689">
    <property type="entry name" value="Homeodomain-like"/>
    <property type="match status" value="1"/>
</dbReference>
<proteinExistence type="predicted"/>
<evidence type="ECO:0000313" key="5">
    <source>
        <dbReference type="Proteomes" id="UP001597302"/>
    </source>
</evidence>
<dbReference type="PRINTS" id="PR00455">
    <property type="entry name" value="HTHTETR"/>
</dbReference>
<dbReference type="InterPro" id="IPR009057">
    <property type="entry name" value="Homeodomain-like_sf"/>
</dbReference>
<name>A0ABW4DVU8_9RHOB</name>
<dbReference type="Proteomes" id="UP001597302">
    <property type="component" value="Unassembled WGS sequence"/>
</dbReference>
<dbReference type="InterPro" id="IPR050109">
    <property type="entry name" value="HTH-type_TetR-like_transc_reg"/>
</dbReference>
<feature type="DNA-binding region" description="H-T-H motif" evidence="2">
    <location>
        <begin position="31"/>
        <end position="50"/>
    </location>
</feature>
<evidence type="ECO:0000259" key="3">
    <source>
        <dbReference type="PROSITE" id="PS50977"/>
    </source>
</evidence>
<keyword evidence="5" id="KW-1185">Reference proteome</keyword>
<organism evidence="4 5">
    <name type="scientific">Paracoccus nototheniae</name>
    <dbReference type="NCBI Taxonomy" id="2489002"/>
    <lineage>
        <taxon>Bacteria</taxon>
        <taxon>Pseudomonadati</taxon>
        <taxon>Pseudomonadota</taxon>
        <taxon>Alphaproteobacteria</taxon>
        <taxon>Rhodobacterales</taxon>
        <taxon>Paracoccaceae</taxon>
        <taxon>Paracoccus</taxon>
    </lineage>
</organism>
<dbReference type="Gene3D" id="1.10.10.60">
    <property type="entry name" value="Homeodomain-like"/>
    <property type="match status" value="1"/>
</dbReference>
<accession>A0ABW4DVU8</accession>
<dbReference type="RefSeq" id="WP_131573097.1">
    <property type="nucleotide sequence ID" value="NZ_CBCSAJ010000006.1"/>
</dbReference>
<dbReference type="Gene3D" id="1.10.357.10">
    <property type="entry name" value="Tetracycline Repressor, domain 2"/>
    <property type="match status" value="1"/>
</dbReference>
<dbReference type="PANTHER" id="PTHR30055">
    <property type="entry name" value="HTH-TYPE TRANSCRIPTIONAL REGULATOR RUTR"/>
    <property type="match status" value="1"/>
</dbReference>
<dbReference type="Pfam" id="PF00440">
    <property type="entry name" value="TetR_N"/>
    <property type="match status" value="1"/>
</dbReference>
<keyword evidence="1 2" id="KW-0238">DNA-binding</keyword>
<dbReference type="InterPro" id="IPR001647">
    <property type="entry name" value="HTH_TetR"/>
</dbReference>
<reference evidence="5" key="1">
    <citation type="journal article" date="2019" name="Int. J. Syst. Evol. Microbiol.">
        <title>The Global Catalogue of Microorganisms (GCM) 10K type strain sequencing project: providing services to taxonomists for standard genome sequencing and annotation.</title>
        <authorList>
            <consortium name="The Broad Institute Genomics Platform"/>
            <consortium name="The Broad Institute Genome Sequencing Center for Infectious Disease"/>
            <person name="Wu L."/>
            <person name="Ma J."/>
        </authorList>
    </citation>
    <scope>NUCLEOTIDE SEQUENCE [LARGE SCALE GENOMIC DNA]</scope>
    <source>
        <strain evidence="5">CCM 8875</strain>
    </source>
</reference>
<dbReference type="Pfam" id="PF09209">
    <property type="entry name" value="CecR_C"/>
    <property type="match status" value="1"/>
</dbReference>
<dbReference type="PANTHER" id="PTHR30055:SF146">
    <property type="entry name" value="HTH-TYPE TRANSCRIPTIONAL DUAL REGULATOR CECR"/>
    <property type="match status" value="1"/>
</dbReference>
<evidence type="ECO:0000256" key="2">
    <source>
        <dbReference type="PROSITE-ProRule" id="PRU00335"/>
    </source>
</evidence>
<evidence type="ECO:0000256" key="1">
    <source>
        <dbReference type="ARBA" id="ARBA00023125"/>
    </source>
</evidence>
<dbReference type="PROSITE" id="PS50977">
    <property type="entry name" value="HTH_TETR_2"/>
    <property type="match status" value="1"/>
</dbReference>
<dbReference type="InterPro" id="IPR015292">
    <property type="entry name" value="Tscrpt_reg_YbiH_C"/>
</dbReference>
<sequence>MAKPVSTTASTDRLLEAALDQFSRLGFEGASTRAIAEAAGTAMSSITYHYGGKDGLYLAVADHIASQCGVLFENVLISGSANAMSDHDIREGIDELVSILVRLMLNDRSAPWASFIAREQLKPGPAYDVLYDRLLVRVCGRLIDFILQLGRGRWTSAEVRLKALAVLGQARMVCTAAEMSKRVTGRDPGNADDMAAIEHAARQNWRVILALGEEIQPELVRAAS</sequence>
<feature type="domain" description="HTH tetR-type" evidence="3">
    <location>
        <begin position="8"/>
        <end position="68"/>
    </location>
</feature>
<dbReference type="SUPFAM" id="SSF48498">
    <property type="entry name" value="Tetracyclin repressor-like, C-terminal domain"/>
    <property type="match status" value="1"/>
</dbReference>
<dbReference type="InterPro" id="IPR036271">
    <property type="entry name" value="Tet_transcr_reg_TetR-rel_C_sf"/>
</dbReference>